<feature type="compositionally biased region" description="Basic and acidic residues" evidence="1">
    <location>
        <begin position="49"/>
        <end position="64"/>
    </location>
</feature>
<proteinExistence type="predicted"/>
<dbReference type="RefSeq" id="WP_092039835.1">
    <property type="nucleotide sequence ID" value="NZ_FOTK01000008.1"/>
</dbReference>
<keyword evidence="3" id="KW-1185">Reference proteome</keyword>
<dbReference type="STRING" id="582667.SAMN05192568_1008175"/>
<protein>
    <submittedName>
        <fullName evidence="2">Uncharacterized protein</fullName>
    </submittedName>
</protein>
<gene>
    <name evidence="2" type="ORF">SAMN05192568_1008175</name>
</gene>
<evidence type="ECO:0000256" key="1">
    <source>
        <dbReference type="SAM" id="MobiDB-lite"/>
    </source>
</evidence>
<dbReference type="AlphaFoldDB" id="A0A1I4JPL4"/>
<evidence type="ECO:0000313" key="3">
    <source>
        <dbReference type="Proteomes" id="UP000199048"/>
    </source>
</evidence>
<evidence type="ECO:0000313" key="2">
    <source>
        <dbReference type="EMBL" id="SFL68424.1"/>
    </source>
</evidence>
<sequence length="73" mass="8433">MLRPSRTRRVTLDGQLVGYWDREAARLETIAATTRFAWQKRRLLRKAAEARAKAERSRQREAERGQGIPPAEA</sequence>
<dbReference type="OrthoDB" id="8005642at2"/>
<name>A0A1I4JPL4_9HYPH</name>
<reference evidence="3" key="1">
    <citation type="submission" date="2016-10" db="EMBL/GenBank/DDBJ databases">
        <authorList>
            <person name="Varghese N."/>
            <person name="Submissions S."/>
        </authorList>
    </citation>
    <scope>NUCLEOTIDE SEQUENCE [LARGE SCALE GENOMIC DNA]</scope>
    <source>
        <strain evidence="3">BL36</strain>
    </source>
</reference>
<dbReference type="EMBL" id="FOTK01000008">
    <property type="protein sequence ID" value="SFL68424.1"/>
    <property type="molecule type" value="Genomic_DNA"/>
</dbReference>
<feature type="region of interest" description="Disordered" evidence="1">
    <location>
        <begin position="49"/>
        <end position="73"/>
    </location>
</feature>
<dbReference type="Proteomes" id="UP000199048">
    <property type="component" value="Unassembled WGS sequence"/>
</dbReference>
<organism evidence="2 3">
    <name type="scientific">Methylobacterium pseudosasicola</name>
    <dbReference type="NCBI Taxonomy" id="582667"/>
    <lineage>
        <taxon>Bacteria</taxon>
        <taxon>Pseudomonadati</taxon>
        <taxon>Pseudomonadota</taxon>
        <taxon>Alphaproteobacteria</taxon>
        <taxon>Hyphomicrobiales</taxon>
        <taxon>Methylobacteriaceae</taxon>
        <taxon>Methylobacterium</taxon>
    </lineage>
</organism>
<accession>A0A1I4JPL4</accession>